<dbReference type="OrthoDB" id="8448676at2"/>
<dbReference type="KEGG" id="mhey:H2LOC_015735"/>
<name>A0A6B8KJ01_9HYPH</name>
<protein>
    <recommendedName>
        <fullName evidence="3">Porin</fullName>
    </recommendedName>
</protein>
<organism evidence="1 2">
    <name type="scientific">Methylocystis heyeri</name>
    <dbReference type="NCBI Taxonomy" id="391905"/>
    <lineage>
        <taxon>Bacteria</taxon>
        <taxon>Pseudomonadati</taxon>
        <taxon>Pseudomonadota</taxon>
        <taxon>Alphaproteobacteria</taxon>
        <taxon>Hyphomicrobiales</taxon>
        <taxon>Methylocystaceae</taxon>
        <taxon>Methylocystis</taxon>
    </lineage>
</organism>
<dbReference type="AlphaFoldDB" id="A0A6B8KJ01"/>
<evidence type="ECO:0008006" key="3">
    <source>
        <dbReference type="Google" id="ProtNLM"/>
    </source>
</evidence>
<dbReference type="RefSeq" id="WP_136498026.1">
    <property type="nucleotide sequence ID" value="NZ_CP046052.1"/>
</dbReference>
<reference evidence="1 2" key="1">
    <citation type="submission" date="2019-11" db="EMBL/GenBank/DDBJ databases">
        <title>The genome sequence of Methylocystis heyeri.</title>
        <authorList>
            <person name="Oshkin I.Y."/>
            <person name="Miroshnikov K."/>
            <person name="Dedysh S.N."/>
        </authorList>
    </citation>
    <scope>NUCLEOTIDE SEQUENCE [LARGE SCALE GENOMIC DNA]</scope>
    <source>
        <strain evidence="1 2">H2</strain>
    </source>
</reference>
<dbReference type="Proteomes" id="UP000309061">
    <property type="component" value="Chromosome"/>
</dbReference>
<gene>
    <name evidence="1" type="ORF">H2LOC_015735</name>
</gene>
<proteinExistence type="predicted"/>
<evidence type="ECO:0000313" key="2">
    <source>
        <dbReference type="Proteomes" id="UP000309061"/>
    </source>
</evidence>
<dbReference type="EMBL" id="CP046052">
    <property type="protein sequence ID" value="QGM47021.1"/>
    <property type="molecule type" value="Genomic_DNA"/>
</dbReference>
<sequence length="114" mass="11580">MNLSAIRKRSETPGVFSSIRASLPGALAALAFCAPVHAESSLGAAGASCSRLGNDFVSVSGAEGCVRIGGHVRAAKAQPAPLGYAETQDGVRRASEAFHVRAGAPSADAALYRR</sequence>
<evidence type="ECO:0000313" key="1">
    <source>
        <dbReference type="EMBL" id="QGM47021.1"/>
    </source>
</evidence>
<accession>A0A6B8KJ01</accession>
<keyword evidence="2" id="KW-1185">Reference proteome</keyword>